<proteinExistence type="predicted"/>
<evidence type="ECO:0000313" key="2">
    <source>
        <dbReference type="EMBL" id="RXH99876.1"/>
    </source>
</evidence>
<feature type="signal peptide" evidence="1">
    <location>
        <begin position="1"/>
        <end position="16"/>
    </location>
</feature>
<dbReference type="PANTHER" id="PTHR48045:SF31">
    <property type="entry name" value="UDP-GLYCOSYLTRANSFERASE 76B1-LIKE"/>
    <property type="match status" value="1"/>
</dbReference>
<reference evidence="2 3" key="1">
    <citation type="submission" date="2018-10" db="EMBL/GenBank/DDBJ databases">
        <title>A high-quality apple genome assembly.</title>
        <authorList>
            <person name="Hu J."/>
        </authorList>
    </citation>
    <scope>NUCLEOTIDE SEQUENCE [LARGE SCALE GENOMIC DNA]</scope>
    <source>
        <strain evidence="3">cv. HFTH1</strain>
        <tissue evidence="2">Young leaf</tissue>
    </source>
</reference>
<dbReference type="Proteomes" id="UP000290289">
    <property type="component" value="Chromosome 5"/>
</dbReference>
<keyword evidence="1" id="KW-0732">Signal</keyword>
<dbReference type="STRING" id="3750.A0A498JXM9"/>
<dbReference type="AlphaFoldDB" id="A0A498JXM9"/>
<dbReference type="EMBL" id="RDQH01000331">
    <property type="protein sequence ID" value="RXH99876.1"/>
    <property type="molecule type" value="Genomic_DNA"/>
</dbReference>
<organism evidence="2 3">
    <name type="scientific">Malus domestica</name>
    <name type="common">Apple</name>
    <name type="synonym">Pyrus malus</name>
    <dbReference type="NCBI Taxonomy" id="3750"/>
    <lineage>
        <taxon>Eukaryota</taxon>
        <taxon>Viridiplantae</taxon>
        <taxon>Streptophyta</taxon>
        <taxon>Embryophyta</taxon>
        <taxon>Tracheophyta</taxon>
        <taxon>Spermatophyta</taxon>
        <taxon>Magnoliopsida</taxon>
        <taxon>eudicotyledons</taxon>
        <taxon>Gunneridae</taxon>
        <taxon>Pentapetalae</taxon>
        <taxon>rosids</taxon>
        <taxon>fabids</taxon>
        <taxon>Rosales</taxon>
        <taxon>Rosaceae</taxon>
        <taxon>Amygdaloideae</taxon>
        <taxon>Maleae</taxon>
        <taxon>Malus</taxon>
    </lineage>
</organism>
<dbReference type="SUPFAM" id="SSF53756">
    <property type="entry name" value="UDP-Glycosyltransferase/glycogen phosphorylase"/>
    <property type="match status" value="1"/>
</dbReference>
<dbReference type="Gene3D" id="3.40.50.2000">
    <property type="entry name" value="Glycogen Phosphorylase B"/>
    <property type="match status" value="2"/>
</dbReference>
<dbReference type="PANTHER" id="PTHR48045">
    <property type="entry name" value="UDP-GLYCOSYLTRANSFERASE 72B1"/>
    <property type="match status" value="1"/>
</dbReference>
<feature type="chain" id="PRO_5019721555" evidence="1">
    <location>
        <begin position="17"/>
        <end position="111"/>
    </location>
</feature>
<accession>A0A498JXM9</accession>
<gene>
    <name evidence="2" type="ORF">DVH24_021678</name>
</gene>
<evidence type="ECO:0000313" key="3">
    <source>
        <dbReference type="Proteomes" id="UP000290289"/>
    </source>
</evidence>
<sequence>MLFELIMALPLMPAQAMIQQATRHARRVLRTGLVVGSQQWTSFADKKKEASVKREAIEKAITQVMVGDEADELRSRAKALEEMARRAVEEGGSSFSDLTALVEELRRPVGA</sequence>
<name>A0A498JXM9_MALDO</name>
<evidence type="ECO:0000256" key="1">
    <source>
        <dbReference type="SAM" id="SignalP"/>
    </source>
</evidence>
<comment type="caution">
    <text evidence="2">The sequence shown here is derived from an EMBL/GenBank/DDBJ whole genome shotgun (WGS) entry which is preliminary data.</text>
</comment>
<protein>
    <submittedName>
        <fullName evidence="2">Uncharacterized protein</fullName>
    </submittedName>
</protein>
<keyword evidence="3" id="KW-1185">Reference proteome</keyword>